<evidence type="ECO:0000313" key="13">
    <source>
        <dbReference type="EMBL" id="KII84945.1"/>
    </source>
</evidence>
<feature type="region of interest" description="Disordered" evidence="10">
    <location>
        <begin position="307"/>
        <end position="331"/>
    </location>
</feature>
<keyword evidence="7 11" id="KW-1133">Transmembrane helix</keyword>
<dbReference type="Pfam" id="PF09335">
    <property type="entry name" value="VTT_dom"/>
    <property type="match status" value="1"/>
</dbReference>
<feature type="transmembrane region" description="Helical" evidence="11">
    <location>
        <begin position="151"/>
        <end position="169"/>
    </location>
</feature>
<dbReference type="PANTHER" id="PTHR47549:SF2">
    <property type="entry name" value="GOLGI APPARATUS MEMBRANE PROTEIN TVP38"/>
    <property type="match status" value="1"/>
</dbReference>
<feature type="transmembrane region" description="Helical" evidence="11">
    <location>
        <begin position="116"/>
        <end position="145"/>
    </location>
</feature>
<keyword evidence="6 11" id="KW-0812">Transmembrane</keyword>
<evidence type="ECO:0000256" key="2">
    <source>
        <dbReference type="ARBA" id="ARBA00004653"/>
    </source>
</evidence>
<protein>
    <recommendedName>
        <fullName evidence="4">Golgi apparatus membrane protein TVP38</fullName>
    </recommendedName>
    <alternativeName>
        <fullName evidence="5">Golgi apparatus membrane protein tvp38</fullName>
    </alternativeName>
</protein>
<keyword evidence="14" id="KW-1185">Reference proteome</keyword>
<organism evidence="13 14">
    <name type="scientific">Plicaturopsis crispa FD-325 SS-3</name>
    <dbReference type="NCBI Taxonomy" id="944288"/>
    <lineage>
        <taxon>Eukaryota</taxon>
        <taxon>Fungi</taxon>
        <taxon>Dikarya</taxon>
        <taxon>Basidiomycota</taxon>
        <taxon>Agaricomycotina</taxon>
        <taxon>Agaricomycetes</taxon>
        <taxon>Agaricomycetidae</taxon>
        <taxon>Amylocorticiales</taxon>
        <taxon>Amylocorticiaceae</taxon>
        <taxon>Plicatura</taxon>
        <taxon>Plicaturopsis crispa</taxon>
    </lineage>
</organism>
<comment type="subcellular location">
    <subcellularLocation>
        <location evidence="2">Golgi apparatus membrane</location>
        <topology evidence="2">Multi-pass membrane protein</topology>
    </subcellularLocation>
</comment>
<keyword evidence="8" id="KW-0333">Golgi apparatus</keyword>
<evidence type="ECO:0000256" key="6">
    <source>
        <dbReference type="ARBA" id="ARBA00022692"/>
    </source>
</evidence>
<evidence type="ECO:0000256" key="8">
    <source>
        <dbReference type="ARBA" id="ARBA00023034"/>
    </source>
</evidence>
<evidence type="ECO:0000256" key="11">
    <source>
        <dbReference type="SAM" id="Phobius"/>
    </source>
</evidence>
<dbReference type="AlphaFoldDB" id="A0A0C9SYB7"/>
<evidence type="ECO:0000256" key="4">
    <source>
        <dbReference type="ARBA" id="ARBA00013533"/>
    </source>
</evidence>
<evidence type="ECO:0000256" key="3">
    <source>
        <dbReference type="ARBA" id="ARBA00008640"/>
    </source>
</evidence>
<feature type="compositionally biased region" description="Low complexity" evidence="10">
    <location>
        <begin position="356"/>
        <end position="375"/>
    </location>
</feature>
<name>A0A0C9SYB7_PLICR</name>
<evidence type="ECO:0000259" key="12">
    <source>
        <dbReference type="Pfam" id="PF09335"/>
    </source>
</evidence>
<dbReference type="PANTHER" id="PTHR47549">
    <property type="entry name" value="GOLGI APPARATUS MEMBRANE PROTEIN TVP38-RELATED"/>
    <property type="match status" value="1"/>
</dbReference>
<feature type="region of interest" description="Disordered" evidence="10">
    <location>
        <begin position="1"/>
        <end position="50"/>
    </location>
</feature>
<evidence type="ECO:0000256" key="5">
    <source>
        <dbReference type="ARBA" id="ARBA00020673"/>
    </source>
</evidence>
<reference evidence="13 14" key="1">
    <citation type="submission" date="2014-06" db="EMBL/GenBank/DDBJ databases">
        <title>Evolutionary Origins and Diversification of the Mycorrhizal Mutualists.</title>
        <authorList>
            <consortium name="DOE Joint Genome Institute"/>
            <consortium name="Mycorrhizal Genomics Consortium"/>
            <person name="Kohler A."/>
            <person name="Kuo A."/>
            <person name="Nagy L.G."/>
            <person name="Floudas D."/>
            <person name="Copeland A."/>
            <person name="Barry K.W."/>
            <person name="Cichocki N."/>
            <person name="Veneault-Fourrey C."/>
            <person name="LaButti K."/>
            <person name="Lindquist E.A."/>
            <person name="Lipzen A."/>
            <person name="Lundell T."/>
            <person name="Morin E."/>
            <person name="Murat C."/>
            <person name="Riley R."/>
            <person name="Ohm R."/>
            <person name="Sun H."/>
            <person name="Tunlid A."/>
            <person name="Henrissat B."/>
            <person name="Grigoriev I.V."/>
            <person name="Hibbett D.S."/>
            <person name="Martin F."/>
        </authorList>
    </citation>
    <scope>NUCLEOTIDE SEQUENCE [LARGE SCALE GENOMIC DNA]</scope>
    <source>
        <strain evidence="13 14">FD-325 SS-3</strain>
    </source>
</reference>
<dbReference type="InterPro" id="IPR032816">
    <property type="entry name" value="VTT_dom"/>
</dbReference>
<dbReference type="GO" id="GO:0000139">
    <property type="term" value="C:Golgi membrane"/>
    <property type="evidence" value="ECO:0007669"/>
    <property type="project" value="UniProtKB-SubCell"/>
</dbReference>
<feature type="domain" description="VTT" evidence="12">
    <location>
        <begin position="134"/>
        <end position="247"/>
    </location>
</feature>
<dbReference type="OrthoDB" id="166803at2759"/>
<evidence type="ECO:0000256" key="9">
    <source>
        <dbReference type="ARBA" id="ARBA00023136"/>
    </source>
</evidence>
<feature type="compositionally biased region" description="Pro residues" evidence="10">
    <location>
        <begin position="411"/>
        <end position="421"/>
    </location>
</feature>
<keyword evidence="9 11" id="KW-0472">Membrane</keyword>
<feature type="region of interest" description="Disordered" evidence="10">
    <location>
        <begin position="353"/>
        <end position="421"/>
    </location>
</feature>
<evidence type="ECO:0000256" key="1">
    <source>
        <dbReference type="ARBA" id="ARBA00002978"/>
    </source>
</evidence>
<dbReference type="EMBL" id="KN832569">
    <property type="protein sequence ID" value="KII84945.1"/>
    <property type="molecule type" value="Genomic_DNA"/>
</dbReference>
<gene>
    <name evidence="13" type="ORF">PLICRDRAFT_701658</name>
</gene>
<dbReference type="Proteomes" id="UP000053263">
    <property type="component" value="Unassembled WGS sequence"/>
</dbReference>
<feature type="transmembrane region" description="Helical" evidence="11">
    <location>
        <begin position="75"/>
        <end position="95"/>
    </location>
</feature>
<accession>A0A0C9SYB7</accession>
<evidence type="ECO:0000313" key="14">
    <source>
        <dbReference type="Proteomes" id="UP000053263"/>
    </source>
</evidence>
<proteinExistence type="inferred from homology"/>
<feature type="transmembrane region" description="Helical" evidence="11">
    <location>
        <begin position="265"/>
        <end position="284"/>
    </location>
</feature>
<dbReference type="HOGENOM" id="CLU_021545_1_0_1"/>
<comment type="similarity">
    <text evidence="3">Belongs to the TVP38/TMEM64 family.</text>
</comment>
<evidence type="ECO:0000256" key="10">
    <source>
        <dbReference type="SAM" id="MobiDB-lite"/>
    </source>
</evidence>
<feature type="compositionally biased region" description="Polar residues" evidence="10">
    <location>
        <begin position="376"/>
        <end position="396"/>
    </location>
</feature>
<evidence type="ECO:0000256" key="7">
    <source>
        <dbReference type="ARBA" id="ARBA00022989"/>
    </source>
</evidence>
<sequence>MSSYRYPPAAGPSVDRLVLQQPEPSYSMSPLDPRSRDLTRTPSPTPSEVDELSRKGFVDWKAMRHPEFWLRRDRIGQYIVWAIIIAIVILLSIFHDQIVRALQPAMNWMHNTKGGWLIPIAILFVLSFPPLFGHEIVAILCGIAWGVGPGFAIVFAGSFLGEIANFYTFKYLCRARSLRYEAKNLSYACMAKVLREGGFKVALIARLSSIPSHFTTAIFSTCGMSIWAFCLASVLSSPMQLINVYIGVVLKEKEEGNESARDKKISNIVLIVTTTIAVAAYIYIQRQMRAVKGDIIYARRKARQGKLARARSNHASAASSDGLLNTNMQPWGDEGRNMYEGIYAPAPQRVPGNVAPPCGNSPSGSGGAYLSSSAPHNYNASSTSEPPRQETASGQGRQRGWRPSASVEAAPYPPSYHVPGR</sequence>
<dbReference type="InterPro" id="IPR051076">
    <property type="entry name" value="Golgi_membrane_TVP38/TMEM64"/>
</dbReference>
<comment type="function">
    <text evidence="1">Golgi membrane protein involved in vesicular trafficking and spindle migration.</text>
</comment>